<dbReference type="EMBL" id="LWDV01000006">
    <property type="protein sequence ID" value="OCL28048.1"/>
    <property type="molecule type" value="Genomic_DNA"/>
</dbReference>
<dbReference type="RefSeq" id="WP_068715106.1">
    <property type="nucleotide sequence ID" value="NZ_LWDV01000006.1"/>
</dbReference>
<evidence type="ECO:0000313" key="1">
    <source>
        <dbReference type="EMBL" id="OCL28048.1"/>
    </source>
</evidence>
<protein>
    <recommendedName>
        <fullName evidence="3">Outer membrane protein beta-barrel domain-containing protein</fullName>
    </recommendedName>
</protein>
<reference evidence="1 2" key="2">
    <citation type="submission" date="2016-08" db="EMBL/GenBank/DDBJ databases">
        <title>Orenia metallireducens sp. nov. strain Z6, a Novel Metal-reducing Firmicute from the Deep Subsurface.</title>
        <authorList>
            <person name="Maxim B.I."/>
            <person name="Kenneth K."/>
            <person name="Flynn T.M."/>
            <person name="Oloughlin E.J."/>
            <person name="Locke R.A."/>
            <person name="Weber J.R."/>
            <person name="Egan S.M."/>
            <person name="Mackie R.I."/>
            <person name="Cann I.K."/>
        </authorList>
    </citation>
    <scope>NUCLEOTIDE SEQUENCE [LARGE SCALE GENOMIC DNA]</scope>
    <source>
        <strain evidence="1 2">Z6</strain>
    </source>
</reference>
<accession>A0A1C0ACF6</accession>
<name>A0A1C0ACF6_9FIRM</name>
<proteinExistence type="predicted"/>
<organism evidence="1 2">
    <name type="scientific">Orenia metallireducens</name>
    <dbReference type="NCBI Taxonomy" id="1413210"/>
    <lineage>
        <taxon>Bacteria</taxon>
        <taxon>Bacillati</taxon>
        <taxon>Bacillota</taxon>
        <taxon>Clostridia</taxon>
        <taxon>Halanaerobiales</taxon>
        <taxon>Halobacteroidaceae</taxon>
        <taxon>Orenia</taxon>
    </lineage>
</organism>
<dbReference type="Proteomes" id="UP000093514">
    <property type="component" value="Unassembled WGS sequence"/>
</dbReference>
<dbReference type="OrthoDB" id="2112435at2"/>
<dbReference type="AlphaFoldDB" id="A0A1C0ACF6"/>
<comment type="caution">
    <text evidence="1">The sequence shown here is derived from an EMBL/GenBank/DDBJ whole genome shotgun (WGS) entry which is preliminary data.</text>
</comment>
<reference evidence="2" key="1">
    <citation type="submission" date="2016-07" db="EMBL/GenBank/DDBJ databases">
        <authorList>
            <person name="Florea S."/>
            <person name="Webb J.S."/>
            <person name="Jaromczyk J."/>
            <person name="Schardl C.L."/>
        </authorList>
    </citation>
    <scope>NUCLEOTIDE SEQUENCE [LARGE SCALE GENOMIC DNA]</scope>
    <source>
        <strain evidence="2">Z6</strain>
    </source>
</reference>
<gene>
    <name evidence="1" type="ORF">U472_02285</name>
</gene>
<evidence type="ECO:0000313" key="2">
    <source>
        <dbReference type="Proteomes" id="UP000093514"/>
    </source>
</evidence>
<evidence type="ECO:0008006" key="3">
    <source>
        <dbReference type="Google" id="ProtNLM"/>
    </source>
</evidence>
<keyword evidence="2" id="KW-1185">Reference proteome</keyword>
<sequence>MKKIYFVLILLWFMIFSVKAEAITVILDLNAGWNYNDLIYKKFKDNKRDLDHFMREDLNSGQGFYLEEIYWINNKWGLGLGFDKVVTSWSGESESPNGKRIFEYIYQISGPYTSLKYIMNDNITLKANFIYYNYSEHYNRKYSWQDEQIDRDLERGNGLGIILGSDIAIPIKKGFIFNGGFGYRMVEIDLTEKYSDLHGEMISNSANEKLEITGLTISAGISYKF</sequence>